<name>A0A0L8AN11_9BACT</name>
<dbReference type="InterPro" id="IPR006667">
    <property type="entry name" value="SLC41_membr_dom"/>
</dbReference>
<evidence type="ECO:0000256" key="4">
    <source>
        <dbReference type="ARBA" id="ARBA00022692"/>
    </source>
</evidence>
<dbReference type="InterPro" id="IPR038076">
    <property type="entry name" value="MgtE_N_sf"/>
</dbReference>
<accession>A0A0L8AN11</accession>
<keyword evidence="5 9" id="KW-0460">Magnesium</keyword>
<dbReference type="PANTHER" id="PTHR41394:SF5">
    <property type="entry name" value="SLC41A_MGTE INTEGRAL MEMBRANE DOMAIN-CONTAINING PROTEIN"/>
    <property type="match status" value="1"/>
</dbReference>
<evidence type="ECO:0000256" key="2">
    <source>
        <dbReference type="ARBA" id="ARBA00009749"/>
    </source>
</evidence>
<dbReference type="GO" id="GO:0005886">
    <property type="term" value="C:plasma membrane"/>
    <property type="evidence" value="ECO:0007669"/>
    <property type="project" value="UniProtKB-SubCell"/>
</dbReference>
<dbReference type="Gene3D" id="3.10.580.10">
    <property type="entry name" value="CBS-domain"/>
    <property type="match status" value="1"/>
</dbReference>
<comment type="similarity">
    <text evidence="2 9">Belongs to the SLC41A transporter family.</text>
</comment>
<protein>
    <recommendedName>
        <fullName evidence="9">Magnesium transporter MgtE</fullName>
    </recommendedName>
</protein>
<evidence type="ECO:0000256" key="1">
    <source>
        <dbReference type="ARBA" id="ARBA00004141"/>
    </source>
</evidence>
<dbReference type="PATRIC" id="fig|1566026.4.peg.2767"/>
<keyword evidence="9" id="KW-0479">Metal-binding</keyword>
<dbReference type="SUPFAM" id="SSF158791">
    <property type="entry name" value="MgtE N-terminal domain-like"/>
    <property type="match status" value="1"/>
</dbReference>
<dbReference type="PROSITE" id="PS51371">
    <property type="entry name" value="CBS"/>
    <property type="match status" value="1"/>
</dbReference>
<evidence type="ECO:0000256" key="9">
    <source>
        <dbReference type="RuleBase" id="RU362011"/>
    </source>
</evidence>
<comment type="subcellular location">
    <subcellularLocation>
        <location evidence="9">Cell membrane</location>
        <topology evidence="9">Multi-pass membrane protein</topology>
    </subcellularLocation>
    <subcellularLocation>
        <location evidence="1">Membrane</location>
        <topology evidence="1">Multi-pass membrane protein</topology>
    </subcellularLocation>
</comment>
<feature type="transmembrane region" description="Helical" evidence="9">
    <location>
        <begin position="424"/>
        <end position="447"/>
    </location>
</feature>
<comment type="subunit">
    <text evidence="9">Homodimer.</text>
</comment>
<evidence type="ECO:0000256" key="3">
    <source>
        <dbReference type="ARBA" id="ARBA00022448"/>
    </source>
</evidence>
<dbReference type="GO" id="GO:0015095">
    <property type="term" value="F:magnesium ion transmembrane transporter activity"/>
    <property type="evidence" value="ECO:0007669"/>
    <property type="project" value="UniProtKB-UniRule"/>
</dbReference>
<dbReference type="RefSeq" id="WP_053222548.1">
    <property type="nucleotide sequence ID" value="NZ_JSVA01000005.1"/>
</dbReference>
<dbReference type="EMBL" id="JSVA01000005">
    <property type="protein sequence ID" value="KOF03863.1"/>
    <property type="molecule type" value="Genomic_DNA"/>
</dbReference>
<feature type="domain" description="CBS" evidence="10">
    <location>
        <begin position="202"/>
        <end position="259"/>
    </location>
</feature>
<comment type="caution">
    <text evidence="9">Lacks conserved residue(s) required for the propagation of feature annotation.</text>
</comment>
<dbReference type="SMART" id="SM00116">
    <property type="entry name" value="CBS"/>
    <property type="match status" value="2"/>
</dbReference>
<keyword evidence="6 9" id="KW-1133">Transmembrane helix</keyword>
<evidence type="ECO:0000313" key="11">
    <source>
        <dbReference type="EMBL" id="KOF03863.1"/>
    </source>
</evidence>
<dbReference type="SUPFAM" id="SSF54631">
    <property type="entry name" value="CBS-domain pair"/>
    <property type="match status" value="1"/>
</dbReference>
<dbReference type="OrthoDB" id="9790355at2"/>
<dbReference type="InterPro" id="IPR006668">
    <property type="entry name" value="Mg_transptr_MgtE_intracell_dom"/>
</dbReference>
<feature type="transmembrane region" description="Helical" evidence="9">
    <location>
        <begin position="386"/>
        <end position="412"/>
    </location>
</feature>
<comment type="caution">
    <text evidence="11">The sequence shown here is derived from an EMBL/GenBank/DDBJ whole genome shotgun (WGS) entry which is preliminary data.</text>
</comment>
<dbReference type="Gene3D" id="1.10.357.20">
    <property type="entry name" value="SLC41 divalent cation transporters, integral membrane domain"/>
    <property type="match status" value="1"/>
</dbReference>
<dbReference type="Pfam" id="PF00571">
    <property type="entry name" value="CBS"/>
    <property type="match status" value="1"/>
</dbReference>
<gene>
    <name evidence="11" type="ORF">OB69_04735</name>
</gene>
<dbReference type="CDD" id="cd04606">
    <property type="entry name" value="CBS_pair_Mg_transporter"/>
    <property type="match status" value="1"/>
</dbReference>
<feature type="transmembrane region" description="Helical" evidence="9">
    <location>
        <begin position="359"/>
        <end position="380"/>
    </location>
</feature>
<keyword evidence="3 9" id="KW-0813">Transport</keyword>
<evidence type="ECO:0000256" key="7">
    <source>
        <dbReference type="ARBA" id="ARBA00023136"/>
    </source>
</evidence>
<dbReference type="SMART" id="SM00924">
    <property type="entry name" value="MgtE_N"/>
    <property type="match status" value="1"/>
</dbReference>
<dbReference type="Proteomes" id="UP000036908">
    <property type="component" value="Unassembled WGS sequence"/>
</dbReference>
<keyword evidence="4 9" id="KW-0812">Transmembrane</keyword>
<dbReference type="GO" id="GO:0046872">
    <property type="term" value="F:metal ion binding"/>
    <property type="evidence" value="ECO:0007669"/>
    <property type="project" value="UniProtKB-KW"/>
</dbReference>
<dbReference type="Pfam" id="PF03448">
    <property type="entry name" value="MgtE_N"/>
    <property type="match status" value="1"/>
</dbReference>
<evidence type="ECO:0000256" key="5">
    <source>
        <dbReference type="ARBA" id="ARBA00022842"/>
    </source>
</evidence>
<dbReference type="InterPro" id="IPR036739">
    <property type="entry name" value="SLC41_membr_dom_sf"/>
</dbReference>
<evidence type="ECO:0000256" key="6">
    <source>
        <dbReference type="ARBA" id="ARBA00022989"/>
    </source>
</evidence>
<reference evidence="12" key="1">
    <citation type="submission" date="2014-11" db="EMBL/GenBank/DDBJ databases">
        <title>Genome sequencing of Roseivirga sp. D-25.</title>
        <authorList>
            <person name="Selvaratnam C."/>
            <person name="Thevarajoo S."/>
            <person name="Goh K.M."/>
            <person name="Eee R."/>
            <person name="Chan K.-G."/>
            <person name="Chong C.S."/>
        </authorList>
    </citation>
    <scope>NUCLEOTIDE SEQUENCE [LARGE SCALE GENOMIC DNA]</scope>
    <source>
        <strain evidence="12">D-25</strain>
    </source>
</reference>
<dbReference type="SUPFAM" id="SSF161093">
    <property type="entry name" value="MgtE membrane domain-like"/>
    <property type="match status" value="1"/>
</dbReference>
<evidence type="ECO:0000313" key="12">
    <source>
        <dbReference type="Proteomes" id="UP000036908"/>
    </source>
</evidence>
<dbReference type="InterPro" id="IPR006669">
    <property type="entry name" value="MgtE_transporter"/>
</dbReference>
<evidence type="ECO:0000256" key="8">
    <source>
        <dbReference type="PROSITE-ProRule" id="PRU00703"/>
    </source>
</evidence>
<comment type="function">
    <text evidence="9">Acts as a magnesium transporter.</text>
</comment>
<keyword evidence="8" id="KW-0129">CBS domain</keyword>
<dbReference type="NCBIfam" id="TIGR00400">
    <property type="entry name" value="mgtE"/>
    <property type="match status" value="1"/>
</dbReference>
<dbReference type="Pfam" id="PF01769">
    <property type="entry name" value="MgtE"/>
    <property type="match status" value="1"/>
</dbReference>
<dbReference type="InterPro" id="IPR000644">
    <property type="entry name" value="CBS_dom"/>
</dbReference>
<dbReference type="AlphaFoldDB" id="A0A0L8AN11"/>
<proteinExistence type="inferred from homology"/>
<evidence type="ECO:0000259" key="10">
    <source>
        <dbReference type="PROSITE" id="PS51371"/>
    </source>
</evidence>
<dbReference type="PANTHER" id="PTHR41394">
    <property type="entry name" value="MAGNESIUM TRANSPORTER MGTE"/>
    <property type="match status" value="1"/>
</dbReference>
<keyword evidence="12" id="KW-1185">Reference proteome</keyword>
<keyword evidence="7 9" id="KW-0472">Membrane</keyword>
<keyword evidence="9" id="KW-1003">Cell membrane</keyword>
<dbReference type="Gene3D" id="1.25.60.10">
    <property type="entry name" value="MgtE N-terminal domain-like"/>
    <property type="match status" value="1"/>
</dbReference>
<sequence length="451" mass="49805">MEKEVKSWEQLAELIASSDQEGIHDYMDENKSEDIIHAFSHLNRTEQNDLLGLMSAEDGASLLERIPQSQAVQLIEDVETETAASILNQLYSDEQVDIISELDDDDAHAILEEMYPKEAENIRRLIHYDSDSAGGVMITEYLAFECTETVGEITTKLRDNSEEYEDYNVQYIYVVDNGVFVGVLQMRDLLLSKASVPLSKIVIKNALTVKDTDHLTELISFFDKYDFYGVPVVNEANILLGIVMRKHVREAENDRFNTELLETQGIVGGEELRTMPVLLRSRRRLSWLSVNILLNIVAASVIAFYQDTLQEVIALAVFLPVISDMSGCSGNQAVAVSLRELSLGVVKPYELMRVLWQEVKVGLINGVVLGALIGLAAFFWQGNAYLGLVVGGALAINTVVAVAIGGTIPLFLKKMKVDPALASGPILTTVTDMLGFFLALTFAGLALSHLV</sequence>
<organism evidence="11 12">
    <name type="scientific">Roseivirga seohaensis subsp. aquiponti</name>
    <dbReference type="NCBI Taxonomy" id="1566026"/>
    <lineage>
        <taxon>Bacteria</taxon>
        <taxon>Pseudomonadati</taxon>
        <taxon>Bacteroidota</taxon>
        <taxon>Cytophagia</taxon>
        <taxon>Cytophagales</taxon>
        <taxon>Roseivirgaceae</taxon>
        <taxon>Roseivirga</taxon>
    </lineage>
</organism>
<dbReference type="InterPro" id="IPR046342">
    <property type="entry name" value="CBS_dom_sf"/>
</dbReference>
<feature type="transmembrane region" description="Helical" evidence="9">
    <location>
        <begin position="285"/>
        <end position="306"/>
    </location>
</feature>